<sequence>MSPTRSWHAEVLGVPRLFGESAGGALLDRKTSALIAYLALEGPTSRAQLAALLWPESAEAIARNNLAQALRKLRLARQPGLVMGRHTLQLAEGVRVDARGVREMYEQGRLEAFVTGYGALLAPFDFDDCAEFEDWLIAERERWQAWQRAALRSLALDADGTGDPGGALEWARQLLAADAASEEAYVLVARFQFAVGDRTAALGTLRACEAMLEREFGVNPNAQTRALARLIREGSGEAPRPPTAQRAIPLTVLRPPILVGREREWALMEQAWANGQGVCLVGEAGVGKSRLVQEFARAHGGDFYLDCRPGDEKVLYGLTTRMLRRILGRYPQLKFEPWVTLQLARLLPEFGSAPPMVAPADKVRFYQAITEVVRRAVEAGMTVFAYDDTHYFDDGSAEAQLFMWGALGWGDIDAPFRIVFNLRPQAYTSVAGQALADLVRTGRVLVMELGPLTPDAVERLVESISVPELTALTPALQRYTGGNPQFLLETVKYMIETGDLERGFPDRLPPPGPVREIVSRRLKRLSPAALHAAQAAAVLQSDFTVELITEVLRAPLLDVLSAWQELERAQVVTECRFSHDLVYETVEAQVAPGVREALNRSAARVLEGHRFPPSRVGRHWLQGGEPVRAAVKFQEASDLARGSLRFVEAADLLEEAAALFERHGDPDRAFSTRHLLTRDLLKEFDLGQRYEASLGRLFSLARTEGQQARAWHCQGLLHSRCAHHGPALEAAQTGWMHAEQSGDAEVQAELSQFLGIAALHVNQLDAAAAAFRQAAALNEELGRVSGQLSALQNLGVVLGKLGRYAEAVGHLTALVELGTRAERPVSVLNARTNLAVALSRLGAKRDAREHVLAVLTQLDLTQGREMNRVLALITLGGIERDLGHFAGALEALERAAEVSEGYQRFAWALIRQQQATVHAVLGDFETARSAAEQALGAAKDALERAEALRVLALVRASLGEEIHAELRELAELRRGLGPEDVLRVDLTLARLGLLDVGALEALLGHLRAGEAHDLLIVALTLHAQHLLDAGRPAPAAASAREAVELLRAYAPAEVSRDQLLALHARILSATGHPDAAAVGRQAADALAAAMPHVPPELQSVYRAAR</sequence>
<gene>
    <name evidence="4" type="ORF">GCM10010840_27630</name>
</gene>
<dbReference type="Proteomes" id="UP000639973">
    <property type="component" value="Unassembled WGS sequence"/>
</dbReference>
<dbReference type="SMART" id="SM01043">
    <property type="entry name" value="BTAD"/>
    <property type="match status" value="1"/>
</dbReference>
<dbReference type="Gene3D" id="1.25.40.10">
    <property type="entry name" value="Tetratricopeptide repeat domain"/>
    <property type="match status" value="3"/>
</dbReference>
<feature type="domain" description="Bacterial transcriptional activator" evidence="3">
    <location>
        <begin position="96"/>
        <end position="232"/>
    </location>
</feature>
<dbReference type="PANTHER" id="PTHR16305">
    <property type="entry name" value="TESTICULAR SOLUBLE ADENYLYL CYCLASE"/>
    <property type="match status" value="1"/>
</dbReference>
<dbReference type="EMBL" id="BMOL01000014">
    <property type="protein sequence ID" value="GGL88065.1"/>
    <property type="molecule type" value="Genomic_DNA"/>
</dbReference>
<name>A0ABQ2GDH8_9DEIO</name>
<evidence type="ECO:0000256" key="1">
    <source>
        <dbReference type="ARBA" id="ARBA00022741"/>
    </source>
</evidence>
<dbReference type="InterPro" id="IPR011990">
    <property type="entry name" value="TPR-like_helical_dom_sf"/>
</dbReference>
<dbReference type="Gene3D" id="3.40.50.300">
    <property type="entry name" value="P-loop containing nucleotide triphosphate hydrolases"/>
    <property type="match status" value="1"/>
</dbReference>
<keyword evidence="5" id="KW-1185">Reference proteome</keyword>
<dbReference type="InterPro" id="IPR005158">
    <property type="entry name" value="BTAD"/>
</dbReference>
<dbReference type="SMART" id="SM00028">
    <property type="entry name" value="TPR"/>
    <property type="match status" value="4"/>
</dbReference>
<dbReference type="Pfam" id="PF03704">
    <property type="entry name" value="BTAD"/>
    <property type="match status" value="1"/>
</dbReference>
<accession>A0ABQ2GDH8</accession>
<dbReference type="InterPro" id="IPR019734">
    <property type="entry name" value="TPR_rpt"/>
</dbReference>
<keyword evidence="2" id="KW-0067">ATP-binding</keyword>
<dbReference type="InterPro" id="IPR041664">
    <property type="entry name" value="AAA_16"/>
</dbReference>
<reference evidence="5" key="1">
    <citation type="journal article" date="2019" name="Int. J. Syst. Evol. Microbiol.">
        <title>The Global Catalogue of Microorganisms (GCM) 10K type strain sequencing project: providing services to taxonomists for standard genome sequencing and annotation.</title>
        <authorList>
            <consortium name="The Broad Institute Genomics Platform"/>
            <consortium name="The Broad Institute Genome Sequencing Center for Infectious Disease"/>
            <person name="Wu L."/>
            <person name="Ma J."/>
        </authorList>
    </citation>
    <scope>NUCLEOTIDE SEQUENCE [LARGE SCALE GENOMIC DNA]</scope>
    <source>
        <strain evidence="5">JCM 15442</strain>
    </source>
</reference>
<dbReference type="RefSeq" id="WP_188972945.1">
    <property type="nucleotide sequence ID" value="NZ_BMOL01000014.1"/>
</dbReference>
<evidence type="ECO:0000313" key="4">
    <source>
        <dbReference type="EMBL" id="GGL88065.1"/>
    </source>
</evidence>
<comment type="caution">
    <text evidence="4">The sequence shown here is derived from an EMBL/GenBank/DDBJ whole genome shotgun (WGS) entry which is preliminary data.</text>
</comment>
<organism evidence="4 5">
    <name type="scientific">Deinococcus aerolatus</name>
    <dbReference type="NCBI Taxonomy" id="522487"/>
    <lineage>
        <taxon>Bacteria</taxon>
        <taxon>Thermotogati</taxon>
        <taxon>Deinococcota</taxon>
        <taxon>Deinococci</taxon>
        <taxon>Deinococcales</taxon>
        <taxon>Deinococcaceae</taxon>
        <taxon>Deinococcus</taxon>
    </lineage>
</organism>
<keyword evidence="1" id="KW-0547">Nucleotide-binding</keyword>
<protein>
    <recommendedName>
        <fullName evidence="3">Bacterial transcriptional activator domain-containing protein</fullName>
    </recommendedName>
</protein>
<dbReference type="Pfam" id="PF13191">
    <property type="entry name" value="AAA_16"/>
    <property type="match status" value="1"/>
</dbReference>
<evidence type="ECO:0000259" key="3">
    <source>
        <dbReference type="SMART" id="SM01043"/>
    </source>
</evidence>
<dbReference type="InterPro" id="IPR027417">
    <property type="entry name" value="P-loop_NTPase"/>
</dbReference>
<dbReference type="SUPFAM" id="SSF48452">
    <property type="entry name" value="TPR-like"/>
    <property type="match status" value="2"/>
</dbReference>
<dbReference type="PANTHER" id="PTHR16305:SF28">
    <property type="entry name" value="GUANYLATE CYCLASE DOMAIN-CONTAINING PROTEIN"/>
    <property type="match status" value="1"/>
</dbReference>
<proteinExistence type="predicted"/>
<dbReference type="SUPFAM" id="SSF52540">
    <property type="entry name" value="P-loop containing nucleoside triphosphate hydrolases"/>
    <property type="match status" value="1"/>
</dbReference>
<evidence type="ECO:0000313" key="5">
    <source>
        <dbReference type="Proteomes" id="UP000639973"/>
    </source>
</evidence>
<evidence type="ECO:0000256" key="2">
    <source>
        <dbReference type="ARBA" id="ARBA00022840"/>
    </source>
</evidence>